<dbReference type="InterPro" id="IPR036869">
    <property type="entry name" value="J_dom_sf"/>
</dbReference>
<dbReference type="Proteomes" id="UP000092993">
    <property type="component" value="Unassembled WGS sequence"/>
</dbReference>
<name>A0A1C7MAB5_GRIFR</name>
<gene>
    <name evidence="3" type="ORF">A0H81_07038</name>
</gene>
<dbReference type="PROSITE" id="PS50076">
    <property type="entry name" value="DNAJ_2"/>
    <property type="match status" value="1"/>
</dbReference>
<keyword evidence="4" id="KW-1185">Reference proteome</keyword>
<dbReference type="Gene3D" id="1.10.287.110">
    <property type="entry name" value="DnaJ domain"/>
    <property type="match status" value="1"/>
</dbReference>
<dbReference type="PANTHER" id="PTHR44924:SF1">
    <property type="entry name" value="DNAJ SUBFAMILY A MEMBER 2"/>
    <property type="match status" value="1"/>
</dbReference>
<evidence type="ECO:0000259" key="2">
    <source>
        <dbReference type="PROSITE" id="PS50076"/>
    </source>
</evidence>
<evidence type="ECO:0000256" key="1">
    <source>
        <dbReference type="SAM" id="Coils"/>
    </source>
</evidence>
<reference evidence="3 4" key="1">
    <citation type="submission" date="2016-03" db="EMBL/GenBank/DDBJ databases">
        <title>Whole genome sequencing of Grifola frondosa 9006-11.</title>
        <authorList>
            <person name="Min B."/>
            <person name="Park H."/>
            <person name="Kim J.-G."/>
            <person name="Cho H."/>
            <person name="Oh Y.-L."/>
            <person name="Kong W.-S."/>
            <person name="Choi I.-G."/>
        </authorList>
    </citation>
    <scope>NUCLEOTIDE SEQUENCE [LARGE SCALE GENOMIC DNA]</scope>
    <source>
        <strain evidence="3 4">9006-11</strain>
    </source>
</reference>
<dbReference type="SUPFAM" id="SSF46565">
    <property type="entry name" value="Chaperone J-domain"/>
    <property type="match status" value="1"/>
</dbReference>
<dbReference type="PRINTS" id="PR00625">
    <property type="entry name" value="JDOMAIN"/>
</dbReference>
<dbReference type="InterPro" id="IPR018253">
    <property type="entry name" value="DnaJ_domain_CS"/>
</dbReference>
<sequence length="342" mass="38635">MDSLHTQCRVHSNFQGRLAIKHHPDKNRDDPHAEERFKDIAIAYQTLSDPELRRKYNEFGPKESAPEGGFVDPEEVFGTIFGGERFVPIIGHISLAKDMKTALQEADEMEEGEGADGRQIVRDAKGREVLSPEEKARRDEKARKVAAEKAAVRAERIQKLLENLERKISIFTESATEPNDPHVTQSYRTICMLEAEELKKESYGADLLHAIGFVYVQKAKQHQAANQTFLGMGGWLHNVQGKYHVFSETVSTLRAAIELKNVFEQIQAAEKAGNLSAEEKRRLEEQAAEKGTKLEVESVLRETCDRILEDPSISREKAQLRGVALQFLARLTLAYVKNRRGT</sequence>
<comment type="caution">
    <text evidence="3">The sequence shown here is derived from an EMBL/GenBank/DDBJ whole genome shotgun (WGS) entry which is preliminary data.</text>
</comment>
<dbReference type="OrthoDB" id="552049at2759"/>
<dbReference type="Pfam" id="PF00226">
    <property type="entry name" value="DnaJ"/>
    <property type="match status" value="1"/>
</dbReference>
<dbReference type="InterPro" id="IPR001623">
    <property type="entry name" value="DnaJ_domain"/>
</dbReference>
<dbReference type="InterPro" id="IPR026894">
    <property type="entry name" value="DnaJ_X"/>
</dbReference>
<feature type="domain" description="J" evidence="2">
    <location>
        <begin position="1"/>
        <end position="60"/>
    </location>
</feature>
<evidence type="ECO:0000313" key="3">
    <source>
        <dbReference type="EMBL" id="OBZ73286.1"/>
    </source>
</evidence>
<evidence type="ECO:0000313" key="4">
    <source>
        <dbReference type="Proteomes" id="UP000092993"/>
    </source>
</evidence>
<dbReference type="Pfam" id="PF14308">
    <property type="entry name" value="DnaJ-X"/>
    <property type="match status" value="1"/>
</dbReference>
<dbReference type="OMA" id="PISTEYY"/>
<accession>A0A1C7MAB5</accession>
<dbReference type="PANTHER" id="PTHR44924">
    <property type="entry name" value="DNAJ SUBFAMILY A MEMBER 2"/>
    <property type="match status" value="1"/>
</dbReference>
<dbReference type="CDD" id="cd06257">
    <property type="entry name" value="DnaJ"/>
    <property type="match status" value="1"/>
</dbReference>
<keyword evidence="1" id="KW-0175">Coiled coil</keyword>
<dbReference type="AlphaFoldDB" id="A0A1C7MAB5"/>
<organism evidence="3 4">
    <name type="scientific">Grifola frondosa</name>
    <name type="common">Maitake</name>
    <name type="synonym">Polyporus frondosus</name>
    <dbReference type="NCBI Taxonomy" id="5627"/>
    <lineage>
        <taxon>Eukaryota</taxon>
        <taxon>Fungi</taxon>
        <taxon>Dikarya</taxon>
        <taxon>Basidiomycota</taxon>
        <taxon>Agaricomycotina</taxon>
        <taxon>Agaricomycetes</taxon>
        <taxon>Polyporales</taxon>
        <taxon>Grifolaceae</taxon>
        <taxon>Grifola</taxon>
    </lineage>
</organism>
<proteinExistence type="predicted"/>
<dbReference type="PROSITE" id="PS00636">
    <property type="entry name" value="DNAJ_1"/>
    <property type="match status" value="1"/>
</dbReference>
<protein>
    <submittedName>
        <fullName evidence="3">Putative J domain-containing protein C3E7.11c</fullName>
    </submittedName>
</protein>
<feature type="coiled-coil region" evidence="1">
    <location>
        <begin position="147"/>
        <end position="174"/>
    </location>
</feature>
<dbReference type="EMBL" id="LUGG01000007">
    <property type="protein sequence ID" value="OBZ73286.1"/>
    <property type="molecule type" value="Genomic_DNA"/>
</dbReference>
<dbReference type="STRING" id="5627.A0A1C7MAB5"/>
<dbReference type="SMART" id="SM00271">
    <property type="entry name" value="DnaJ"/>
    <property type="match status" value="1"/>
</dbReference>